<reference evidence="2 3" key="1">
    <citation type="submission" date="2016-09" db="EMBL/GenBank/DDBJ databases">
        <title>Vagococcus teuberi sp. nov., isolated from the Malian artisanal sour milk fene.</title>
        <authorList>
            <person name="Wullschleger S."/>
            <person name="Seifert C."/>
            <person name="Baumgartner S."/>
            <person name="Lacroix C."/>
            <person name="Bonfoh B."/>
            <person name="Stevens M.J."/>
            <person name="Meile L."/>
        </authorList>
    </citation>
    <scope>NUCLEOTIDE SEQUENCE [LARGE SCALE GENOMIC DNA]</scope>
    <source>
        <strain evidence="2 3">DSM 21459</strain>
    </source>
</reference>
<accession>A0A1J0A5D3</accession>
<feature type="transmembrane region" description="Helical" evidence="1">
    <location>
        <begin position="36"/>
        <end position="57"/>
    </location>
</feature>
<dbReference type="OrthoDB" id="9781459at2"/>
<dbReference type="Pfam" id="PF09605">
    <property type="entry name" value="Trep_Strep"/>
    <property type="match status" value="1"/>
</dbReference>
<evidence type="ECO:0000313" key="3">
    <source>
        <dbReference type="Proteomes" id="UP000191200"/>
    </source>
</evidence>
<proteinExistence type="predicted"/>
<dbReference type="AlphaFoldDB" id="A0A1J0A5D3"/>
<dbReference type="STRING" id="519472.BHY08_04315"/>
<feature type="transmembrane region" description="Helical" evidence="1">
    <location>
        <begin position="9"/>
        <end position="30"/>
    </location>
</feature>
<protein>
    <submittedName>
        <fullName evidence="2">ABC transporter permease</fullName>
    </submittedName>
</protein>
<dbReference type="Proteomes" id="UP000191200">
    <property type="component" value="Chromosome"/>
</dbReference>
<keyword evidence="1" id="KW-1133">Transmembrane helix</keyword>
<dbReference type="EMBL" id="CP017267">
    <property type="protein sequence ID" value="APB31122.1"/>
    <property type="molecule type" value="Genomic_DNA"/>
</dbReference>
<keyword evidence="1" id="KW-0472">Membrane</keyword>
<organism evidence="2 3">
    <name type="scientific">Vagococcus teuberi</name>
    <dbReference type="NCBI Taxonomy" id="519472"/>
    <lineage>
        <taxon>Bacteria</taxon>
        <taxon>Bacillati</taxon>
        <taxon>Bacillota</taxon>
        <taxon>Bacilli</taxon>
        <taxon>Lactobacillales</taxon>
        <taxon>Enterococcaceae</taxon>
        <taxon>Vagococcus</taxon>
    </lineage>
</organism>
<gene>
    <name evidence="2" type="ORF">BHY08_04315</name>
</gene>
<dbReference type="InterPro" id="IPR011733">
    <property type="entry name" value="CHP02185_IM"/>
</dbReference>
<dbReference type="RefSeq" id="WP_071456707.1">
    <property type="nucleotide sequence ID" value="NZ_CP017267.1"/>
</dbReference>
<evidence type="ECO:0000256" key="1">
    <source>
        <dbReference type="SAM" id="Phobius"/>
    </source>
</evidence>
<feature type="transmembrane region" description="Helical" evidence="1">
    <location>
        <begin position="155"/>
        <end position="179"/>
    </location>
</feature>
<feature type="transmembrane region" description="Helical" evidence="1">
    <location>
        <begin position="114"/>
        <end position="134"/>
    </location>
</feature>
<feature type="transmembrane region" description="Helical" evidence="1">
    <location>
        <begin position="69"/>
        <end position="94"/>
    </location>
</feature>
<name>A0A1J0A5D3_9ENTE</name>
<dbReference type="NCBIfam" id="TIGR02185">
    <property type="entry name" value="Trep_Strep"/>
    <property type="match status" value="1"/>
</dbReference>
<sequence length="192" mass="21484">MKKLKVQDLILIGIYATVYFFTVFIATMLMRFTVPVFHSLLIPSMSALISGTLYIIVVNKVPKFGAITLVGSVMAVFFFAFGYFPLAFLPSFIFPLLADFVQTKTKILDSLKLMISYIIFSFGLTGPILPLWFMKDAYSESLLNKGKDMSYVNSVFEGVSTASFFVSMLLVIITSIIGLKIGKIIYTKHFAK</sequence>
<keyword evidence="1" id="KW-0812">Transmembrane</keyword>
<keyword evidence="3" id="KW-1185">Reference proteome</keyword>
<evidence type="ECO:0000313" key="2">
    <source>
        <dbReference type="EMBL" id="APB31122.1"/>
    </source>
</evidence>
<dbReference type="KEGG" id="vte:BHY08_04315"/>